<dbReference type="InterPro" id="IPR048450">
    <property type="entry name" value="YgjK_N"/>
</dbReference>
<feature type="domain" description="Mannosylglycerate hydrolase MGH1-like glycoside hydrolase" evidence="3">
    <location>
        <begin position="315"/>
        <end position="646"/>
    </location>
</feature>
<dbReference type="InterPro" id="IPR012341">
    <property type="entry name" value="6hp_glycosidase-like_sf"/>
</dbReference>
<evidence type="ECO:0000313" key="5">
    <source>
        <dbReference type="Proteomes" id="UP000546007"/>
    </source>
</evidence>
<dbReference type="PRINTS" id="PR00744">
    <property type="entry name" value="GLHYDRLASE37"/>
</dbReference>
<sequence>MKYIWLFVILLCGCAGQSFFNVQADYRNVLNISNWPQGIREGVSLFSDLGAWHGFAFIPDSVGMAGGFSGPMSMASNYAVGSYTAVASVVVDGVLQEVTNAIVEKSYFPGRMIQSFTWETLTLTQEIVFVNNRISLLRTRVRNTGGPKEVKIIYEGSFFTQYFQGQVIDGRTVYLEFPATKCCFEIEAGEGCHAVVLDGKYRFETEVRKFGRGEEREDMFVYSAYFNDEPEHVKHPVLEGNPFEESEPFFEMAAQRWERYIEKLFENKSELFTDLKYRRVAVKCLMTLMANWRSAAHDLLHDGGYPSYWGFSTGFWSWDSWKIAAAIGRWEPELAKDHIRALFDYQTEEGMIPDFVSRIKYINNLRDTKPPLASWAVEEIYDADGDLAFVEEMFDRLLRYHNWWYAYRDVDQNGLCEYGATDGTLQAAAWESGMDNAVRFDSTEMLKGELPKAWSMSQESVDLNTYLYDEKRTLARFARLLKREELANRLEKDAGILADRIRQIMYDDENGYFFDVRLKSHAFIPVYGPEGWLPLWAGVANQKQADRVRNVMMDVNRFNSFVPLGTLDLSHPRLEPERGYWRGPVWLDQAYFGIRGLRNYGYDKEANELTLKILNNCQGLLGDQPVHENYNPLTGETLNAPHFGWSSAHLLLMMFEYK</sequence>
<dbReference type="GO" id="GO:0004555">
    <property type="term" value="F:alpha,alpha-trehalase activity"/>
    <property type="evidence" value="ECO:0007669"/>
    <property type="project" value="InterPro"/>
</dbReference>
<dbReference type="Pfam" id="PF21152">
    <property type="entry name" value="YgjK_N"/>
    <property type="match status" value="1"/>
</dbReference>
<dbReference type="InterPro" id="IPR008928">
    <property type="entry name" value="6-hairpin_glycosidase_sf"/>
</dbReference>
<keyword evidence="4" id="KW-0413">Isomerase</keyword>
<evidence type="ECO:0000259" key="2">
    <source>
        <dbReference type="Pfam" id="PF21152"/>
    </source>
</evidence>
<feature type="chain" id="PRO_5031479011" evidence="1">
    <location>
        <begin position="21"/>
        <end position="658"/>
    </location>
</feature>
<dbReference type="OrthoDB" id="9781878at2"/>
<feature type="signal peptide" evidence="1">
    <location>
        <begin position="1"/>
        <end position="20"/>
    </location>
</feature>
<dbReference type="InterPro" id="IPR001661">
    <property type="entry name" value="Glyco_hydro_37"/>
</dbReference>
<reference evidence="4 5" key="1">
    <citation type="submission" date="2020-08" db="EMBL/GenBank/DDBJ databases">
        <title>Genomic Encyclopedia of Type Strains, Phase IV (KMG-IV): sequencing the most valuable type-strain genomes for metagenomic binning, comparative biology and taxonomic classification.</title>
        <authorList>
            <person name="Goeker M."/>
        </authorList>
    </citation>
    <scope>NUCLEOTIDE SEQUENCE [LARGE SCALE GENOMIC DNA]</scope>
    <source>
        <strain evidence="4 5">DSM 105721</strain>
    </source>
</reference>
<feature type="domain" description="Glucosidase YgjK N-terminal" evidence="2">
    <location>
        <begin position="46"/>
        <end position="179"/>
    </location>
</feature>
<dbReference type="SUPFAM" id="SSF48208">
    <property type="entry name" value="Six-hairpin glycosidases"/>
    <property type="match status" value="1"/>
</dbReference>
<organism evidence="4 5">
    <name type="scientific">Butyricimonas faecihominis</name>
    <dbReference type="NCBI Taxonomy" id="1472416"/>
    <lineage>
        <taxon>Bacteria</taxon>
        <taxon>Pseudomonadati</taxon>
        <taxon>Bacteroidota</taxon>
        <taxon>Bacteroidia</taxon>
        <taxon>Bacteroidales</taxon>
        <taxon>Odoribacteraceae</taxon>
        <taxon>Butyricimonas</taxon>
    </lineage>
</organism>
<dbReference type="GO" id="GO:0016853">
    <property type="term" value="F:isomerase activity"/>
    <property type="evidence" value="ECO:0007669"/>
    <property type="project" value="UniProtKB-KW"/>
</dbReference>
<dbReference type="EMBL" id="JACIES010000002">
    <property type="protein sequence ID" value="MBB4025086.1"/>
    <property type="molecule type" value="Genomic_DNA"/>
</dbReference>
<proteinExistence type="predicted"/>
<evidence type="ECO:0000313" key="4">
    <source>
        <dbReference type="EMBL" id="MBB4025086.1"/>
    </source>
</evidence>
<comment type="caution">
    <text evidence="4">The sequence shown here is derived from an EMBL/GenBank/DDBJ whole genome shotgun (WGS) entry which is preliminary data.</text>
</comment>
<dbReference type="GO" id="GO:0005993">
    <property type="term" value="P:trehalose catabolic process"/>
    <property type="evidence" value="ECO:0007669"/>
    <property type="project" value="TreeGrafter"/>
</dbReference>
<dbReference type="PANTHER" id="PTHR23403:SF1">
    <property type="entry name" value="TREHALASE"/>
    <property type="match status" value="1"/>
</dbReference>
<dbReference type="Gene3D" id="2.70.98.50">
    <property type="entry name" value="putative glycoside hydrolase family protein from bacillus halodurans"/>
    <property type="match status" value="1"/>
</dbReference>
<accession>A0A7W6MXP7</accession>
<dbReference type="Proteomes" id="UP000546007">
    <property type="component" value="Unassembled WGS sequence"/>
</dbReference>
<dbReference type="GeneID" id="93099690"/>
<evidence type="ECO:0000256" key="1">
    <source>
        <dbReference type="SAM" id="SignalP"/>
    </source>
</evidence>
<evidence type="ECO:0000259" key="3">
    <source>
        <dbReference type="Pfam" id="PF22422"/>
    </source>
</evidence>
<name>A0A7W6MXP7_9BACT</name>
<protein>
    <submittedName>
        <fullName evidence="4">Putative isomerase</fullName>
    </submittedName>
</protein>
<dbReference type="Pfam" id="PF22422">
    <property type="entry name" value="MGH1-like_GH"/>
    <property type="match status" value="1"/>
</dbReference>
<dbReference type="RefSeq" id="WP_151412144.1">
    <property type="nucleotide sequence ID" value="NZ_AP028155.1"/>
</dbReference>
<gene>
    <name evidence="4" type="ORF">GGR14_000858</name>
</gene>
<dbReference type="PANTHER" id="PTHR23403">
    <property type="entry name" value="TREHALASE"/>
    <property type="match status" value="1"/>
</dbReference>
<keyword evidence="1" id="KW-0732">Signal</keyword>
<keyword evidence="5" id="KW-1185">Reference proteome</keyword>
<dbReference type="InterPro" id="IPR054491">
    <property type="entry name" value="MGH1-like_GH"/>
</dbReference>
<dbReference type="Gene3D" id="1.50.10.10">
    <property type="match status" value="1"/>
</dbReference>
<dbReference type="AlphaFoldDB" id="A0A7W6MXP7"/>